<keyword evidence="4" id="KW-0547">Nucleotide-binding</keyword>
<evidence type="ECO:0000256" key="4">
    <source>
        <dbReference type="ARBA" id="ARBA00022741"/>
    </source>
</evidence>
<dbReference type="GO" id="GO:0016887">
    <property type="term" value="F:ATP hydrolysis activity"/>
    <property type="evidence" value="ECO:0007669"/>
    <property type="project" value="InterPro"/>
</dbReference>
<comment type="similarity">
    <text evidence="1">Belongs to the ABC transporter superfamily.</text>
</comment>
<evidence type="ECO:0000259" key="7">
    <source>
        <dbReference type="PROSITE" id="PS50893"/>
    </source>
</evidence>
<evidence type="ECO:0000313" key="9">
    <source>
        <dbReference type="Proteomes" id="UP000328092"/>
    </source>
</evidence>
<dbReference type="CDD" id="cd03230">
    <property type="entry name" value="ABC_DR_subfamily_A"/>
    <property type="match status" value="1"/>
</dbReference>
<dbReference type="PROSITE" id="PS00211">
    <property type="entry name" value="ABC_TRANSPORTER_1"/>
    <property type="match status" value="1"/>
</dbReference>
<organism evidence="8 9">
    <name type="scientific">Bradyrhizobium ivorense</name>
    <dbReference type="NCBI Taxonomy" id="2511166"/>
    <lineage>
        <taxon>Bacteria</taxon>
        <taxon>Pseudomonadati</taxon>
        <taxon>Pseudomonadota</taxon>
        <taxon>Alphaproteobacteria</taxon>
        <taxon>Hyphomicrobiales</taxon>
        <taxon>Nitrobacteraceae</taxon>
        <taxon>Bradyrhizobium</taxon>
    </lineage>
</organism>
<keyword evidence="2" id="KW-0813">Transport</keyword>
<dbReference type="SMART" id="SM00382">
    <property type="entry name" value="AAA"/>
    <property type="match status" value="1"/>
</dbReference>
<feature type="domain" description="ABC transporter" evidence="7">
    <location>
        <begin position="26"/>
        <end position="255"/>
    </location>
</feature>
<dbReference type="PANTHER" id="PTHR42711:SF5">
    <property type="entry name" value="ABC TRANSPORTER ATP-BINDING PROTEIN NATA"/>
    <property type="match status" value="1"/>
</dbReference>
<keyword evidence="9" id="KW-1185">Reference proteome</keyword>
<evidence type="ECO:0000256" key="2">
    <source>
        <dbReference type="ARBA" id="ARBA00022448"/>
    </source>
</evidence>
<reference evidence="8" key="1">
    <citation type="submission" date="2019-02" db="EMBL/GenBank/DDBJ databases">
        <authorList>
            <person name="Pothier F.J."/>
        </authorList>
    </citation>
    <scope>NUCLEOTIDE SEQUENCE</scope>
    <source>
        <strain evidence="8">CI-1B</strain>
    </source>
</reference>
<dbReference type="InterPro" id="IPR027417">
    <property type="entry name" value="P-loop_NTPase"/>
</dbReference>
<name>A0A508U3S9_9BRAD</name>
<dbReference type="OrthoDB" id="9778547at2"/>
<dbReference type="InterPro" id="IPR003593">
    <property type="entry name" value="AAA+_ATPase"/>
</dbReference>
<dbReference type="PANTHER" id="PTHR42711">
    <property type="entry name" value="ABC TRANSPORTER ATP-BINDING PROTEIN"/>
    <property type="match status" value="1"/>
</dbReference>
<dbReference type="InterPro" id="IPR050763">
    <property type="entry name" value="ABC_transporter_ATP-binding"/>
</dbReference>
<dbReference type="EMBL" id="CAADFC020000043">
    <property type="protein sequence ID" value="VIO80782.1"/>
    <property type="molecule type" value="Genomic_DNA"/>
</dbReference>
<dbReference type="AlphaFoldDB" id="A0A508U3S9"/>
<evidence type="ECO:0000313" key="8">
    <source>
        <dbReference type="EMBL" id="VIO80782.1"/>
    </source>
</evidence>
<gene>
    <name evidence="8" type="primary">natA_3</name>
    <name evidence="8" type="ORF">CI1B_85510</name>
</gene>
<dbReference type="Proteomes" id="UP000328092">
    <property type="component" value="Unassembled WGS sequence"/>
</dbReference>
<proteinExistence type="inferred from homology"/>
<dbReference type="RefSeq" id="WP_139864933.1">
    <property type="nucleotide sequence ID" value="NZ_CAADFC020000043.1"/>
</dbReference>
<keyword evidence="3" id="KW-0536">Nodulation</keyword>
<sequence>MQQVDTGRERAANDAFTTDQGGSAAIDVAHLVKVYKTTRAVDDISFRITRGSITGLLGGNGAGKTTTIAMIMGLVLPTSGTVHVLGAKIPEQRYDVLGRMNFESPYVDMPMRLTVRQNLTIFGRLYAVKHLRERIDRLAEDLDLKDFLDRANGKLSAGQKTRVALAKALINEPDLLLLDEPTASLDPDTADWVRQHLETYRKTHNATILLASHNMLEVERLCDRVIIMKRGKIEDDDSPERIMARYNRDTLEEVFLDVARGRVREGAPEGTS</sequence>
<dbReference type="InterPro" id="IPR003439">
    <property type="entry name" value="ABC_transporter-like_ATP-bd"/>
</dbReference>
<dbReference type="SUPFAM" id="SSF52540">
    <property type="entry name" value="P-loop containing nucleoside triphosphate hydrolases"/>
    <property type="match status" value="1"/>
</dbReference>
<evidence type="ECO:0000256" key="6">
    <source>
        <dbReference type="ARBA" id="ARBA00024722"/>
    </source>
</evidence>
<accession>A0A508U3S9</accession>
<evidence type="ECO:0000256" key="3">
    <source>
        <dbReference type="ARBA" id="ARBA00022458"/>
    </source>
</evidence>
<dbReference type="GO" id="GO:0005524">
    <property type="term" value="F:ATP binding"/>
    <property type="evidence" value="ECO:0007669"/>
    <property type="project" value="UniProtKB-KW"/>
</dbReference>
<comment type="function">
    <text evidence="6">Involved in beta-(1--&gt;2)glucan export. Transmembrane domains (TMD) form a pore in the inner membrane and the ATP-binding domain (NBD) is responsible for energy generation.</text>
</comment>
<evidence type="ECO:0000256" key="1">
    <source>
        <dbReference type="ARBA" id="ARBA00005417"/>
    </source>
</evidence>
<comment type="caution">
    <text evidence="8">The sequence shown here is derived from an EMBL/GenBank/DDBJ whole genome shotgun (WGS) entry which is preliminary data.</text>
</comment>
<dbReference type="Gene3D" id="3.40.50.300">
    <property type="entry name" value="P-loop containing nucleotide triphosphate hydrolases"/>
    <property type="match status" value="1"/>
</dbReference>
<dbReference type="PROSITE" id="PS50893">
    <property type="entry name" value="ABC_TRANSPORTER_2"/>
    <property type="match status" value="1"/>
</dbReference>
<evidence type="ECO:0000256" key="5">
    <source>
        <dbReference type="ARBA" id="ARBA00022840"/>
    </source>
</evidence>
<dbReference type="Pfam" id="PF00005">
    <property type="entry name" value="ABC_tran"/>
    <property type="match status" value="1"/>
</dbReference>
<keyword evidence="5 8" id="KW-0067">ATP-binding</keyword>
<protein>
    <submittedName>
        <fullName evidence="8">ABC transporter ATP-binding protein NatA</fullName>
    </submittedName>
</protein>
<dbReference type="InterPro" id="IPR017871">
    <property type="entry name" value="ABC_transporter-like_CS"/>
</dbReference>